<dbReference type="AlphaFoldDB" id="A0A840U3Q2"/>
<feature type="signal peptide" evidence="1">
    <location>
        <begin position="1"/>
        <end position="20"/>
    </location>
</feature>
<dbReference type="SUPFAM" id="SSF48452">
    <property type="entry name" value="TPR-like"/>
    <property type="match status" value="1"/>
</dbReference>
<organism evidence="2 3">
    <name type="scientific">Rhabdobacter roseus</name>
    <dbReference type="NCBI Taxonomy" id="1655419"/>
    <lineage>
        <taxon>Bacteria</taxon>
        <taxon>Pseudomonadati</taxon>
        <taxon>Bacteroidota</taxon>
        <taxon>Cytophagia</taxon>
        <taxon>Cytophagales</taxon>
        <taxon>Cytophagaceae</taxon>
        <taxon>Rhabdobacter</taxon>
    </lineage>
</organism>
<dbReference type="EMBL" id="JACHGF010000010">
    <property type="protein sequence ID" value="MBB5286469.1"/>
    <property type="molecule type" value="Genomic_DNA"/>
</dbReference>
<dbReference type="RefSeq" id="WP_184177639.1">
    <property type="nucleotide sequence ID" value="NZ_JACHGF010000010.1"/>
</dbReference>
<sequence>MKKYLSAFVFTLLCFVQVLAVFPARAQLLDDPATIKQVQEAIDHIYSYEFEEAQVASQQVRAKYPNHPVTHLLRAFQMYWQYLPIQDNKAKSAEYIRTLNQCLAAVEKQYGKDSKNPEAVFFTLAARGYMAVMYNYQREFLKAVGEAQKAYNALTTSLKLTEKNPEFYFTTGMYNYYVVTYPEDNPIVKPVMIFFKNGDKALGLKQIDIATQRGVITRAEACSYLAHIYLEHESQPQRALVYTRKLAGWYPQNPIYKMMHTEALLLSGRYAEAEKELPALRKRTDGFYPIAWRTFQGILYEKDDRNDALAQREYLAALQVPHDEQYTREYHAMAYAGLARIAHRAGNKAQAKAYYKKCLEKAEYKILIKEAKAYK</sequence>
<reference evidence="2 3" key="1">
    <citation type="submission" date="2020-08" db="EMBL/GenBank/DDBJ databases">
        <title>Genomic Encyclopedia of Type Strains, Phase IV (KMG-IV): sequencing the most valuable type-strain genomes for metagenomic binning, comparative biology and taxonomic classification.</title>
        <authorList>
            <person name="Goeker M."/>
        </authorList>
    </citation>
    <scope>NUCLEOTIDE SEQUENCE [LARGE SCALE GENOMIC DNA]</scope>
    <source>
        <strain evidence="2 3">DSM 105074</strain>
    </source>
</reference>
<protein>
    <submittedName>
        <fullName evidence="2">Tetratricopeptide (TPR) repeat protein</fullName>
    </submittedName>
</protein>
<keyword evidence="1" id="KW-0732">Signal</keyword>
<feature type="chain" id="PRO_5033034881" evidence="1">
    <location>
        <begin position="21"/>
        <end position="375"/>
    </location>
</feature>
<keyword evidence="3" id="KW-1185">Reference proteome</keyword>
<evidence type="ECO:0000256" key="1">
    <source>
        <dbReference type="SAM" id="SignalP"/>
    </source>
</evidence>
<comment type="caution">
    <text evidence="2">The sequence shown here is derived from an EMBL/GenBank/DDBJ whole genome shotgun (WGS) entry which is preliminary data.</text>
</comment>
<accession>A0A840U3Q2</accession>
<dbReference type="Gene3D" id="1.25.40.10">
    <property type="entry name" value="Tetratricopeptide repeat domain"/>
    <property type="match status" value="1"/>
</dbReference>
<dbReference type="InterPro" id="IPR011990">
    <property type="entry name" value="TPR-like_helical_dom_sf"/>
</dbReference>
<evidence type="ECO:0000313" key="2">
    <source>
        <dbReference type="EMBL" id="MBB5286469.1"/>
    </source>
</evidence>
<name>A0A840U3Q2_9BACT</name>
<gene>
    <name evidence="2" type="ORF">HNQ92_004630</name>
</gene>
<proteinExistence type="predicted"/>
<evidence type="ECO:0000313" key="3">
    <source>
        <dbReference type="Proteomes" id="UP000557307"/>
    </source>
</evidence>
<dbReference type="Proteomes" id="UP000557307">
    <property type="component" value="Unassembled WGS sequence"/>
</dbReference>